<dbReference type="EMBL" id="BAABGM010000011">
    <property type="protein sequence ID" value="GAA4404363.1"/>
    <property type="molecule type" value="Genomic_DNA"/>
</dbReference>
<dbReference type="PROSITE" id="PS50043">
    <property type="entry name" value="HTH_LUXR_2"/>
    <property type="match status" value="1"/>
</dbReference>
<dbReference type="PROSITE" id="PS00622">
    <property type="entry name" value="HTH_LUXR_1"/>
    <property type="match status" value="1"/>
</dbReference>
<comment type="caution">
    <text evidence="5">The sequence shown here is derived from an EMBL/GenBank/DDBJ whole genome shotgun (WGS) entry which is preliminary data.</text>
</comment>
<dbReference type="RefSeq" id="WP_345204600.1">
    <property type="nucleotide sequence ID" value="NZ_BAABGM010000011.1"/>
</dbReference>
<dbReference type="PRINTS" id="PR00038">
    <property type="entry name" value="HTHLUXR"/>
</dbReference>
<feature type="domain" description="HTH luxR-type" evidence="4">
    <location>
        <begin position="294"/>
        <end position="360"/>
    </location>
</feature>
<name>A0ABP8KEB6_9MICO</name>
<gene>
    <name evidence="5" type="ORF">GCM10023168_16910</name>
</gene>
<dbReference type="InterPro" id="IPR000792">
    <property type="entry name" value="Tscrpt_reg_LuxR_C"/>
</dbReference>
<dbReference type="SMART" id="SM00421">
    <property type="entry name" value="HTH_LUXR"/>
    <property type="match status" value="1"/>
</dbReference>
<proteinExistence type="predicted"/>
<dbReference type="InterPro" id="IPR016032">
    <property type="entry name" value="Sig_transdc_resp-reg_C-effctor"/>
</dbReference>
<evidence type="ECO:0000256" key="3">
    <source>
        <dbReference type="ARBA" id="ARBA00023163"/>
    </source>
</evidence>
<dbReference type="Gene3D" id="1.10.10.10">
    <property type="entry name" value="Winged helix-like DNA-binding domain superfamily/Winged helix DNA-binding domain"/>
    <property type="match status" value="1"/>
</dbReference>
<sequence>MRRALTVERVRRDVEVVARAGLDIDTFLEEAVDSLYRAVPHVAACLATVDPSTELLTGTRKYGDLQGRDSHDHEWGLIEYGTVEATAFSELSQAGIAAAGVHAYYAGESERSHRMAAFVKPHFGYGDEMRVIFRDGAQVWGAAALFREPEGRPFAPDELELVGSLSAVFAAGVRTGLLARMATGAPPPPSTGPTVLIVGPDDEITQTSMGAEQRLAELESPTHNARWTGIITSLVAAARRYARGETTVPPRSRVRSRSGMWLVLHATPLLGATGASGDVVVTVEEARPPEIVPLVVAAFGLTQRERDVTQLVLQGVDTKEIAATMHVSTYTVQDHLKSVFDKADVRSRRELIARVYFDQYVPRMGSELGPSGWFTAVEPSEGPWPPSGTP</sequence>
<keyword evidence="3" id="KW-0804">Transcription</keyword>
<dbReference type="Pfam" id="PF00196">
    <property type="entry name" value="GerE"/>
    <property type="match status" value="1"/>
</dbReference>
<dbReference type="PANTHER" id="PTHR44688">
    <property type="entry name" value="DNA-BINDING TRANSCRIPTIONAL ACTIVATOR DEVR_DOSR"/>
    <property type="match status" value="1"/>
</dbReference>
<dbReference type="Proteomes" id="UP001500945">
    <property type="component" value="Unassembled WGS sequence"/>
</dbReference>
<protein>
    <submittedName>
        <fullName evidence="5">LuxR C-terminal-related transcriptional regulator</fullName>
    </submittedName>
</protein>
<evidence type="ECO:0000313" key="6">
    <source>
        <dbReference type="Proteomes" id="UP001500945"/>
    </source>
</evidence>
<evidence type="ECO:0000256" key="1">
    <source>
        <dbReference type="ARBA" id="ARBA00023015"/>
    </source>
</evidence>
<organism evidence="5 6">
    <name type="scientific">Fodinibacter luteus</name>
    <dbReference type="NCBI Taxonomy" id="552064"/>
    <lineage>
        <taxon>Bacteria</taxon>
        <taxon>Bacillati</taxon>
        <taxon>Actinomycetota</taxon>
        <taxon>Actinomycetes</taxon>
        <taxon>Micrococcales</taxon>
        <taxon>Intrasporangiaceae</taxon>
        <taxon>Fodinibacter (ex Wang et al. 2009)</taxon>
    </lineage>
</organism>
<dbReference type="PANTHER" id="PTHR44688:SF16">
    <property type="entry name" value="DNA-BINDING TRANSCRIPTIONAL ACTIVATOR DEVR_DOSR"/>
    <property type="match status" value="1"/>
</dbReference>
<keyword evidence="6" id="KW-1185">Reference proteome</keyword>
<evidence type="ECO:0000256" key="2">
    <source>
        <dbReference type="ARBA" id="ARBA00023125"/>
    </source>
</evidence>
<accession>A0ABP8KEB6</accession>
<keyword evidence="2" id="KW-0238">DNA-binding</keyword>
<reference evidence="6" key="1">
    <citation type="journal article" date="2019" name="Int. J. Syst. Evol. Microbiol.">
        <title>The Global Catalogue of Microorganisms (GCM) 10K type strain sequencing project: providing services to taxonomists for standard genome sequencing and annotation.</title>
        <authorList>
            <consortium name="The Broad Institute Genomics Platform"/>
            <consortium name="The Broad Institute Genome Sequencing Center for Infectious Disease"/>
            <person name="Wu L."/>
            <person name="Ma J."/>
        </authorList>
    </citation>
    <scope>NUCLEOTIDE SEQUENCE [LARGE SCALE GENOMIC DNA]</scope>
    <source>
        <strain evidence="6">JCM 17809</strain>
    </source>
</reference>
<dbReference type="CDD" id="cd06170">
    <property type="entry name" value="LuxR_C_like"/>
    <property type="match status" value="1"/>
</dbReference>
<keyword evidence="1" id="KW-0805">Transcription regulation</keyword>
<dbReference type="SUPFAM" id="SSF46894">
    <property type="entry name" value="C-terminal effector domain of the bipartite response regulators"/>
    <property type="match status" value="1"/>
</dbReference>
<evidence type="ECO:0000313" key="5">
    <source>
        <dbReference type="EMBL" id="GAA4404363.1"/>
    </source>
</evidence>
<evidence type="ECO:0000259" key="4">
    <source>
        <dbReference type="PROSITE" id="PS50043"/>
    </source>
</evidence>
<dbReference type="InterPro" id="IPR036388">
    <property type="entry name" value="WH-like_DNA-bd_sf"/>
</dbReference>